<dbReference type="EMBL" id="ANLA01000018">
    <property type="protein sequence ID" value="EMQ94312.1"/>
    <property type="molecule type" value="Genomic_DNA"/>
</dbReference>
<evidence type="ECO:0000313" key="2">
    <source>
        <dbReference type="Proteomes" id="UP000012024"/>
    </source>
</evidence>
<dbReference type="AlphaFoldDB" id="M7MDT6"/>
<protein>
    <submittedName>
        <fullName evidence="1">Uncharacterized protein</fullName>
    </submittedName>
</protein>
<name>M7MDT6_9FLAO</name>
<gene>
    <name evidence="1" type="ORF">D778_00874</name>
</gene>
<comment type="caution">
    <text evidence="1">The sequence shown here is derived from an EMBL/GenBank/DDBJ whole genome shotgun (WGS) entry which is preliminary data.</text>
</comment>
<dbReference type="Proteomes" id="UP000012024">
    <property type="component" value="Unassembled WGS sequence"/>
</dbReference>
<dbReference type="eggNOG" id="ENOG502Z7KJ">
    <property type="taxonomic scope" value="Bacteria"/>
</dbReference>
<proteinExistence type="predicted"/>
<dbReference type="PATRIC" id="fig|1137281.3.peg.2306"/>
<sequence>MHMEPKKNKTMKILGISSRINHPQYGKGVVTNVTSKHYWVTFIESGLETIDINSQFEIIEAAEDDVDTVSFAEVESSLVQILKRWSDVTEVVHIADKWKGGKLILEPGDTNLKASEVPIDTFFHKITMVRDRLRVMEQKINSSSLSEQEKIDLQQYITRSYGSLTTFNVLFKLKEQQFVGQRSS</sequence>
<keyword evidence="2" id="KW-1185">Reference proteome</keyword>
<evidence type="ECO:0000313" key="1">
    <source>
        <dbReference type="EMBL" id="EMQ94312.1"/>
    </source>
</evidence>
<reference evidence="1 2" key="1">
    <citation type="submission" date="2012-12" db="EMBL/GenBank/DDBJ databases">
        <title>Genome assembly of Formosa sp. AK20.</title>
        <authorList>
            <person name="Kumar R."/>
            <person name="Khatri I."/>
            <person name="Vaidya B."/>
            <person name="Subramanian S."/>
            <person name="Pinnaka A."/>
        </authorList>
    </citation>
    <scope>NUCLEOTIDE SEQUENCE [LARGE SCALE GENOMIC DNA]</scope>
    <source>
        <strain evidence="1 2">AK20</strain>
    </source>
</reference>
<accession>M7MDT6</accession>
<organism evidence="1 2">
    <name type="scientific">Xanthomarina gelatinilytica</name>
    <dbReference type="NCBI Taxonomy" id="1137281"/>
    <lineage>
        <taxon>Bacteria</taxon>
        <taxon>Pseudomonadati</taxon>
        <taxon>Bacteroidota</taxon>
        <taxon>Flavobacteriia</taxon>
        <taxon>Flavobacteriales</taxon>
        <taxon>Flavobacteriaceae</taxon>
        <taxon>Xanthomarina</taxon>
    </lineage>
</organism>